<organism evidence="2 3">
    <name type="scientific">Haladaptatus litoreus</name>
    <dbReference type="NCBI Taxonomy" id="553468"/>
    <lineage>
        <taxon>Archaea</taxon>
        <taxon>Methanobacteriati</taxon>
        <taxon>Methanobacteriota</taxon>
        <taxon>Stenosarchaea group</taxon>
        <taxon>Halobacteria</taxon>
        <taxon>Halobacteriales</taxon>
        <taxon>Haladaptataceae</taxon>
        <taxon>Haladaptatus</taxon>
    </lineage>
</organism>
<evidence type="ECO:0000313" key="2">
    <source>
        <dbReference type="EMBL" id="SIR51854.1"/>
    </source>
</evidence>
<dbReference type="SUPFAM" id="SSF46458">
    <property type="entry name" value="Globin-like"/>
    <property type="match status" value="1"/>
</dbReference>
<dbReference type="InterPro" id="IPR044398">
    <property type="entry name" value="Globin-sensor_dom"/>
</dbReference>
<dbReference type="CDD" id="cd12124">
    <property type="entry name" value="Pgbs"/>
    <property type="match status" value="1"/>
</dbReference>
<feature type="domain" description="Globin-sensor" evidence="1">
    <location>
        <begin position="24"/>
        <end position="193"/>
    </location>
</feature>
<dbReference type="GO" id="GO:0020037">
    <property type="term" value="F:heme binding"/>
    <property type="evidence" value="ECO:0007669"/>
    <property type="project" value="InterPro"/>
</dbReference>
<name>A0A1N7BL03_9EURY</name>
<dbReference type="GO" id="GO:0019825">
    <property type="term" value="F:oxygen binding"/>
    <property type="evidence" value="ECO:0007669"/>
    <property type="project" value="InterPro"/>
</dbReference>
<gene>
    <name evidence="2" type="ORF">SAMN05421858_2610</name>
</gene>
<dbReference type="InterPro" id="IPR012292">
    <property type="entry name" value="Globin/Proto"/>
</dbReference>
<dbReference type="Pfam" id="PF11563">
    <property type="entry name" value="Protoglobin"/>
    <property type="match status" value="1"/>
</dbReference>
<dbReference type="RefSeq" id="WP_076430626.1">
    <property type="nucleotide sequence ID" value="NZ_FTNO01000002.1"/>
</dbReference>
<dbReference type="AlphaFoldDB" id="A0A1N7BL03"/>
<accession>A0A1N7BL03</accession>
<dbReference type="Gene3D" id="1.10.490.10">
    <property type="entry name" value="Globins"/>
    <property type="match status" value="1"/>
</dbReference>
<sequence length="195" mass="22939">MSDDIPGYTFGEESVPESPLDMPAFNRLKETVLFTEEDEEYLRMAGEVLDGQIDDVLDTWYEFIADHPHLIQYFSTPEGEPIEPYLDRVRERFGQWIRDTCNPPYDEDWLNYQQEIALRHTNEKKNETDDVDSVEHIPFRYMSAFIYPITATMKPFLENGEYSGDDVEKMHSAWFKAVVLQVTLWSEPYVKNGDF</sequence>
<evidence type="ECO:0000259" key="1">
    <source>
        <dbReference type="Pfam" id="PF11563"/>
    </source>
</evidence>
<dbReference type="OrthoDB" id="23301at2157"/>
<dbReference type="EMBL" id="FTNO01000002">
    <property type="protein sequence ID" value="SIR51854.1"/>
    <property type="molecule type" value="Genomic_DNA"/>
</dbReference>
<keyword evidence="3" id="KW-1185">Reference proteome</keyword>
<proteinExistence type="predicted"/>
<reference evidence="3" key="1">
    <citation type="submission" date="2017-01" db="EMBL/GenBank/DDBJ databases">
        <authorList>
            <person name="Varghese N."/>
            <person name="Submissions S."/>
        </authorList>
    </citation>
    <scope>NUCLEOTIDE SEQUENCE [LARGE SCALE GENOMIC DNA]</scope>
    <source>
        <strain evidence="3">CGMCC 1.7737</strain>
    </source>
</reference>
<dbReference type="Proteomes" id="UP000186914">
    <property type="component" value="Unassembled WGS sequence"/>
</dbReference>
<evidence type="ECO:0000313" key="3">
    <source>
        <dbReference type="Proteomes" id="UP000186914"/>
    </source>
</evidence>
<dbReference type="InterPro" id="IPR009050">
    <property type="entry name" value="Globin-like_sf"/>
</dbReference>
<dbReference type="InterPro" id="IPR012102">
    <property type="entry name" value="Protoglobin"/>
</dbReference>
<protein>
    <submittedName>
        <fullName evidence="2">Protoglobin</fullName>
    </submittedName>
</protein>